<evidence type="ECO:0000313" key="3">
    <source>
        <dbReference type="EMBL" id="ETN75890.1"/>
    </source>
</evidence>
<name>W2T1L9_NECAM</name>
<sequence>MMLALEWFVLMLPHLVRITSSLPSVSLSISEAATTPMSIPAPSVVSSEGSPNSGDPQSQKPFVPRRSRISDKSVLPISADIARNR</sequence>
<evidence type="ECO:0000256" key="2">
    <source>
        <dbReference type="SAM" id="SignalP"/>
    </source>
</evidence>
<feature type="region of interest" description="Disordered" evidence="1">
    <location>
        <begin position="38"/>
        <end position="85"/>
    </location>
</feature>
<proteinExistence type="predicted"/>
<dbReference type="STRING" id="51031.W2T1L9"/>
<feature type="signal peptide" evidence="2">
    <location>
        <begin position="1"/>
        <end position="21"/>
    </location>
</feature>
<dbReference type="Proteomes" id="UP000053676">
    <property type="component" value="Unassembled WGS sequence"/>
</dbReference>
<dbReference type="AlphaFoldDB" id="W2T1L9"/>
<dbReference type="OrthoDB" id="5830876at2759"/>
<reference evidence="4" key="1">
    <citation type="journal article" date="2014" name="Nat. Genet.">
        <title>Genome of the human hookworm Necator americanus.</title>
        <authorList>
            <person name="Tang Y.T."/>
            <person name="Gao X."/>
            <person name="Rosa B.A."/>
            <person name="Abubucker S."/>
            <person name="Hallsworth-Pepin K."/>
            <person name="Martin J."/>
            <person name="Tyagi R."/>
            <person name="Heizer E."/>
            <person name="Zhang X."/>
            <person name="Bhonagiri-Palsikar V."/>
            <person name="Minx P."/>
            <person name="Warren W.C."/>
            <person name="Wang Q."/>
            <person name="Zhan B."/>
            <person name="Hotez P.J."/>
            <person name="Sternberg P.W."/>
            <person name="Dougall A."/>
            <person name="Gaze S.T."/>
            <person name="Mulvenna J."/>
            <person name="Sotillo J."/>
            <person name="Ranganathan S."/>
            <person name="Rabelo E.M."/>
            <person name="Wilson R.K."/>
            <person name="Felgner P.L."/>
            <person name="Bethony J."/>
            <person name="Hawdon J.M."/>
            <person name="Gasser R.B."/>
            <person name="Loukas A."/>
            <person name="Mitreva M."/>
        </authorList>
    </citation>
    <scope>NUCLEOTIDE SEQUENCE [LARGE SCALE GENOMIC DNA]</scope>
</reference>
<feature type="chain" id="PRO_5004825726" description="Secreted protein" evidence="2">
    <location>
        <begin position="22"/>
        <end position="85"/>
    </location>
</feature>
<organism evidence="3 4">
    <name type="scientific">Necator americanus</name>
    <name type="common">Human hookworm</name>
    <dbReference type="NCBI Taxonomy" id="51031"/>
    <lineage>
        <taxon>Eukaryota</taxon>
        <taxon>Metazoa</taxon>
        <taxon>Ecdysozoa</taxon>
        <taxon>Nematoda</taxon>
        <taxon>Chromadorea</taxon>
        <taxon>Rhabditida</taxon>
        <taxon>Rhabditina</taxon>
        <taxon>Rhabditomorpha</taxon>
        <taxon>Strongyloidea</taxon>
        <taxon>Ancylostomatidae</taxon>
        <taxon>Bunostominae</taxon>
        <taxon>Necator</taxon>
    </lineage>
</organism>
<gene>
    <name evidence="3" type="ORF">NECAME_03663</name>
</gene>
<keyword evidence="4" id="KW-1185">Reference proteome</keyword>
<feature type="compositionally biased region" description="Polar residues" evidence="1">
    <location>
        <begin position="44"/>
        <end position="60"/>
    </location>
</feature>
<evidence type="ECO:0000313" key="4">
    <source>
        <dbReference type="Proteomes" id="UP000053676"/>
    </source>
</evidence>
<accession>W2T1L9</accession>
<evidence type="ECO:0000256" key="1">
    <source>
        <dbReference type="SAM" id="MobiDB-lite"/>
    </source>
</evidence>
<protein>
    <recommendedName>
        <fullName evidence="5">Secreted protein</fullName>
    </recommendedName>
</protein>
<keyword evidence="2" id="KW-0732">Signal</keyword>
<dbReference type="EMBL" id="KI660267">
    <property type="protein sequence ID" value="ETN75890.1"/>
    <property type="molecule type" value="Genomic_DNA"/>
</dbReference>
<dbReference type="KEGG" id="nai:NECAME_03663"/>
<evidence type="ECO:0008006" key="5">
    <source>
        <dbReference type="Google" id="ProtNLM"/>
    </source>
</evidence>